<accession>A0A1J5PGQ5</accession>
<dbReference type="EMBL" id="MLJW01004025">
    <property type="protein sequence ID" value="OIQ70793.1"/>
    <property type="molecule type" value="Genomic_DNA"/>
</dbReference>
<evidence type="ECO:0000313" key="1">
    <source>
        <dbReference type="EMBL" id="OIQ70793.1"/>
    </source>
</evidence>
<reference evidence="1" key="1">
    <citation type="submission" date="2016-10" db="EMBL/GenBank/DDBJ databases">
        <title>Sequence of Gallionella enrichment culture.</title>
        <authorList>
            <person name="Poehlein A."/>
            <person name="Muehling M."/>
            <person name="Daniel R."/>
        </authorList>
    </citation>
    <scope>NUCLEOTIDE SEQUENCE</scope>
</reference>
<comment type="caution">
    <text evidence="1">The sequence shown here is derived from an EMBL/GenBank/DDBJ whole genome shotgun (WGS) entry which is preliminary data.</text>
</comment>
<organism evidence="1">
    <name type="scientific">mine drainage metagenome</name>
    <dbReference type="NCBI Taxonomy" id="410659"/>
    <lineage>
        <taxon>unclassified sequences</taxon>
        <taxon>metagenomes</taxon>
        <taxon>ecological metagenomes</taxon>
    </lineage>
</organism>
<gene>
    <name evidence="1" type="ORF">GALL_475930</name>
</gene>
<protein>
    <submittedName>
        <fullName evidence="1">Uncharacterized protein</fullName>
    </submittedName>
</protein>
<sequence>MDGQRAGRQSSIQRVHDEQRNRALSLGTAPIEWNRWHYVGGDLVLNQEIADLGAVAVGENHLEAFADEIGHVLHRGRDGQLLVDRASRTVGSCHRISTEGN</sequence>
<name>A0A1J5PGQ5_9ZZZZ</name>
<proteinExistence type="predicted"/>
<dbReference type="AlphaFoldDB" id="A0A1J5PGQ5"/>